<dbReference type="SMART" id="SM00336">
    <property type="entry name" value="BBOX"/>
    <property type="match status" value="2"/>
</dbReference>
<dbReference type="VEuPathDB" id="CryptoDB:Vbra_9029"/>
<evidence type="ECO:0000313" key="4">
    <source>
        <dbReference type="EMBL" id="CEM11134.1"/>
    </source>
</evidence>
<evidence type="ECO:0000259" key="3">
    <source>
        <dbReference type="PROSITE" id="PS50119"/>
    </source>
</evidence>
<organism evidence="4 5">
    <name type="scientific">Vitrella brassicaformis (strain CCMP3155)</name>
    <dbReference type="NCBI Taxonomy" id="1169540"/>
    <lineage>
        <taxon>Eukaryota</taxon>
        <taxon>Sar</taxon>
        <taxon>Alveolata</taxon>
        <taxon>Colpodellida</taxon>
        <taxon>Vitrellaceae</taxon>
        <taxon>Vitrella</taxon>
    </lineage>
</organism>
<name>A0A0G4FDU5_VITBC</name>
<accession>A0A0G4FDU5</accession>
<evidence type="ECO:0000256" key="2">
    <source>
        <dbReference type="SAM" id="MobiDB-lite"/>
    </source>
</evidence>
<dbReference type="InterPro" id="IPR038446">
    <property type="entry name" value="CEBP_ZZ_sf"/>
</dbReference>
<dbReference type="PROSITE" id="PS50119">
    <property type="entry name" value="ZF_BBOX"/>
    <property type="match status" value="2"/>
</dbReference>
<proteinExistence type="predicted"/>
<dbReference type="AlphaFoldDB" id="A0A0G4FDU5"/>
<dbReference type="InterPro" id="IPR000315">
    <property type="entry name" value="Znf_B-box"/>
</dbReference>
<keyword evidence="1" id="KW-0863">Zinc-finger</keyword>
<keyword evidence="1" id="KW-0479">Metal-binding</keyword>
<sequence>MQQQDAAPKEDLLTIQKTEELSEFKRNERDGFLLMRGDSPLMVMQIGHKYEGDAALERNYVAEDKFIIPVGYKAVSKWGEDEIIFMTREGRDGPEYQIIYLPRSAVQEDLTALPWSGSIHRMWADLVKTLKQAAATTATLQAGGKTQTSAPGGQPDDKRAGGNLAHFEKGPWWVFGIADDAIQQHLSSDKGTTTSGLGEVLGCGEGSGPSFEEYGKYLGYDPARDEMLRWVVEVMMKEPLPNHLQQNIVDGLVYWVDTRKNESTWKHPHADKYKELLDAGRRDRPVPHWRSIAAFQIKMLMHKVIREEDEEVAACLDGGGRPPRLLSLADCYTTIKDLARIYEVDLKAEPFLAHVLRKAARYFYHTARRHEEVHDVSDFYALVQRYRDVVQSFVQQQETDQELVRNLLRCVECRREKATVFCDKSEDLLCQRCYEATHSKGHRSQHYITQVEFEMCVECGQQVAVFHCTSCRDSFCRNCFELLHMKGGRRGHVPIILRALNASKAFLPNRQGGMVSLPASMRRASPLKATAEAAHVLAKVRSHWVQFEDRLGLPVFYNLMTDEARRDIPASMLNEPLEWVVGDLSYAFDQKEPPQRSWDGYSVSAPWVSILEGRKERRQLSSGVIAAALRHGGKQSPAAAGVH</sequence>
<dbReference type="InParanoid" id="A0A0G4FDU5"/>
<evidence type="ECO:0000256" key="1">
    <source>
        <dbReference type="PROSITE-ProRule" id="PRU00024"/>
    </source>
</evidence>
<dbReference type="Proteomes" id="UP000041254">
    <property type="component" value="Unassembled WGS sequence"/>
</dbReference>
<dbReference type="GO" id="GO:0008270">
    <property type="term" value="F:zinc ion binding"/>
    <property type="evidence" value="ECO:0007669"/>
    <property type="project" value="UniProtKB-KW"/>
</dbReference>
<reference evidence="4 5" key="1">
    <citation type="submission" date="2014-11" db="EMBL/GenBank/DDBJ databases">
        <authorList>
            <person name="Zhu J."/>
            <person name="Qi W."/>
            <person name="Song R."/>
        </authorList>
    </citation>
    <scope>NUCLEOTIDE SEQUENCE [LARGE SCALE GENOMIC DNA]</scope>
</reference>
<keyword evidence="5" id="KW-1185">Reference proteome</keyword>
<evidence type="ECO:0000313" key="5">
    <source>
        <dbReference type="Proteomes" id="UP000041254"/>
    </source>
</evidence>
<dbReference type="Gene3D" id="4.10.640.40">
    <property type="entry name" value="Cytoplasmic polyadenylation element-binding protein, ZZ domain"/>
    <property type="match status" value="1"/>
</dbReference>
<feature type="domain" description="B box-type" evidence="3">
    <location>
        <begin position="405"/>
        <end position="451"/>
    </location>
</feature>
<dbReference type="OrthoDB" id="406045at2759"/>
<protein>
    <recommendedName>
        <fullName evidence="3">B box-type domain-containing protein</fullName>
    </recommendedName>
</protein>
<feature type="region of interest" description="Disordered" evidence="2">
    <location>
        <begin position="140"/>
        <end position="161"/>
    </location>
</feature>
<dbReference type="Pfam" id="PF22586">
    <property type="entry name" value="ANCHR-like_BBOX"/>
    <property type="match status" value="2"/>
</dbReference>
<dbReference type="EMBL" id="CDMY01000410">
    <property type="protein sequence ID" value="CEM11134.1"/>
    <property type="molecule type" value="Genomic_DNA"/>
</dbReference>
<keyword evidence="1" id="KW-0862">Zinc</keyword>
<gene>
    <name evidence="4" type="ORF">Vbra_9029</name>
</gene>
<feature type="domain" description="B box-type" evidence="3">
    <location>
        <begin position="451"/>
        <end position="495"/>
    </location>
</feature>